<evidence type="ECO:0000313" key="1">
    <source>
        <dbReference type="EMBL" id="EGF51051.1"/>
    </source>
</evidence>
<keyword evidence="2" id="KW-1185">Reference proteome</keyword>
<proteinExistence type="predicted"/>
<gene>
    <name evidence="1" type="ORF">HMPREF9445_02039</name>
</gene>
<evidence type="ECO:0000313" key="2">
    <source>
        <dbReference type="Proteomes" id="UP000010321"/>
    </source>
</evidence>
<reference evidence="1 2" key="1">
    <citation type="submission" date="2011-02" db="EMBL/GenBank/DDBJ databases">
        <authorList>
            <person name="Weinstock G."/>
            <person name="Sodergren E."/>
            <person name="Clifton S."/>
            <person name="Fulton L."/>
            <person name="Fulton B."/>
            <person name="Courtney L."/>
            <person name="Fronick C."/>
            <person name="Harrison M."/>
            <person name="Strong C."/>
            <person name="Farmer C."/>
            <person name="Delahaunty K."/>
            <person name="Markovic C."/>
            <person name="Hall O."/>
            <person name="Minx P."/>
            <person name="Tomlinson C."/>
            <person name="Mitreva M."/>
            <person name="Hou S."/>
            <person name="Chen J."/>
            <person name="Wollam A."/>
            <person name="Pepin K.H."/>
            <person name="Johnson M."/>
            <person name="Bhonagiri V."/>
            <person name="Zhang X."/>
            <person name="Suruliraj S."/>
            <person name="Warren W."/>
            <person name="Chinwalla A."/>
            <person name="Mardis E.R."/>
            <person name="Wilson R.K."/>
        </authorList>
    </citation>
    <scope>NUCLEOTIDE SEQUENCE [LARGE SCALE GENOMIC DNA]</scope>
    <source>
        <strain evidence="1 2">YIT 12056</strain>
    </source>
</reference>
<dbReference type="EMBL" id="AFBM01000023">
    <property type="protein sequence ID" value="EGF51051.1"/>
    <property type="molecule type" value="Genomic_DNA"/>
</dbReference>
<name>A0ABP2KPS8_9BACE</name>
<protein>
    <submittedName>
        <fullName evidence="1">Uncharacterized protein</fullName>
    </submittedName>
</protein>
<comment type="caution">
    <text evidence="1">The sequence shown here is derived from an EMBL/GenBank/DDBJ whole genome shotgun (WGS) entry which is preliminary data.</text>
</comment>
<sequence>MIFSSLFFINTCNICVRGVECCGKNPQWCVAIPQLRCLLATFEMKYIDIQSVPLER</sequence>
<organism evidence="1 2">
    <name type="scientific">Bacteroides clarus YIT 12056</name>
    <dbReference type="NCBI Taxonomy" id="762984"/>
    <lineage>
        <taxon>Bacteria</taxon>
        <taxon>Pseudomonadati</taxon>
        <taxon>Bacteroidota</taxon>
        <taxon>Bacteroidia</taxon>
        <taxon>Bacteroidales</taxon>
        <taxon>Bacteroidaceae</taxon>
        <taxon>Bacteroides</taxon>
    </lineage>
</organism>
<dbReference type="Proteomes" id="UP000010321">
    <property type="component" value="Unassembled WGS sequence"/>
</dbReference>
<accession>A0ABP2KPS8</accession>